<comment type="caution">
    <text evidence="5">The sequence shown here is derived from an EMBL/GenBank/DDBJ whole genome shotgun (WGS) entry which is preliminary data.</text>
</comment>
<organism evidence="5 6">
    <name type="scientific">Marinobacter salexigens</name>
    <dbReference type="NCBI Taxonomy" id="1925763"/>
    <lineage>
        <taxon>Bacteria</taxon>
        <taxon>Pseudomonadati</taxon>
        <taxon>Pseudomonadota</taxon>
        <taxon>Gammaproteobacteria</taxon>
        <taxon>Pseudomonadales</taxon>
        <taxon>Marinobacteraceae</taxon>
        <taxon>Marinobacter</taxon>
    </lineage>
</organism>
<evidence type="ECO:0000256" key="2">
    <source>
        <dbReference type="ARBA" id="ARBA00023125"/>
    </source>
</evidence>
<keyword evidence="6" id="KW-1185">Reference proteome</keyword>
<feature type="domain" description="RWP-RK" evidence="4">
    <location>
        <begin position="21"/>
        <end position="51"/>
    </location>
</feature>
<protein>
    <submittedName>
        <fullName evidence="5">RWP-RK domain-containing protein</fullName>
    </submittedName>
</protein>
<evidence type="ECO:0000256" key="1">
    <source>
        <dbReference type="ARBA" id="ARBA00023015"/>
    </source>
</evidence>
<keyword evidence="2" id="KW-0238">DNA-binding</keyword>
<evidence type="ECO:0000259" key="4">
    <source>
        <dbReference type="Pfam" id="PF02042"/>
    </source>
</evidence>
<name>A0ABS6A7I3_9GAMM</name>
<evidence type="ECO:0000313" key="6">
    <source>
        <dbReference type="Proteomes" id="UP000753376"/>
    </source>
</evidence>
<dbReference type="RefSeq" id="WP_216007845.1">
    <property type="nucleotide sequence ID" value="NZ_JAHKPV010000008.1"/>
</dbReference>
<sequence>MQEKLNDGRLKQDREVLLHLVWSMPIEQAADKLGISGAALKKLCTKLSVPKPPSGYWARFKGNQERPIPPMTAYLDVLSAQLNQKPIQPGVHLSERKKELFERAAEIALNQNSELGRFEFKGTGKLFRKDGMVGKRNETKRCICRHQRLSVTN</sequence>
<dbReference type="InterPro" id="IPR003035">
    <property type="entry name" value="RWP-RK_dom"/>
</dbReference>
<proteinExistence type="predicted"/>
<evidence type="ECO:0000313" key="5">
    <source>
        <dbReference type="EMBL" id="MBU2873976.1"/>
    </source>
</evidence>
<keyword evidence="3" id="KW-0804">Transcription</keyword>
<gene>
    <name evidence="5" type="ORF">KO508_08130</name>
</gene>
<evidence type="ECO:0000256" key="3">
    <source>
        <dbReference type="ARBA" id="ARBA00023163"/>
    </source>
</evidence>
<accession>A0ABS6A7I3</accession>
<dbReference type="EMBL" id="JAHKPV010000008">
    <property type="protein sequence ID" value="MBU2873976.1"/>
    <property type="molecule type" value="Genomic_DNA"/>
</dbReference>
<dbReference type="Pfam" id="PF02042">
    <property type="entry name" value="RWP-RK"/>
    <property type="match status" value="1"/>
</dbReference>
<dbReference type="Proteomes" id="UP000753376">
    <property type="component" value="Unassembled WGS sequence"/>
</dbReference>
<keyword evidence="1" id="KW-0805">Transcription regulation</keyword>
<reference evidence="5 6" key="1">
    <citation type="submission" date="2021-05" db="EMBL/GenBank/DDBJ databases">
        <title>Draft genomes of bacteria isolated from model marine particles.</title>
        <authorList>
            <person name="Datta M.S."/>
            <person name="Schwartzman J.A."/>
            <person name="Enke T.N."/>
            <person name="Saavedra J."/>
            <person name="Cermak N."/>
            <person name="Cordero O.X."/>
        </authorList>
    </citation>
    <scope>NUCLEOTIDE SEQUENCE [LARGE SCALE GENOMIC DNA]</scope>
    <source>
        <strain evidence="5 6">D2M19</strain>
    </source>
</reference>